<dbReference type="EMBL" id="JBHZOL010000064">
    <property type="protein sequence ID" value="MFE4106363.1"/>
    <property type="molecule type" value="Genomic_DNA"/>
</dbReference>
<accession>A0ABW6IDW7</accession>
<keyword evidence="1" id="KW-0808">Transferase</keyword>
<dbReference type="GO" id="GO:0008168">
    <property type="term" value="F:methyltransferase activity"/>
    <property type="evidence" value="ECO:0007669"/>
    <property type="project" value="UniProtKB-KW"/>
</dbReference>
<gene>
    <name evidence="1" type="ORF">ACFVKH_08760</name>
</gene>
<protein>
    <submittedName>
        <fullName evidence="1">SAM-dependent methyltransferase</fullName>
    </submittedName>
</protein>
<dbReference type="RefSeq" id="WP_377964046.1">
    <property type="nucleotide sequence ID" value="NZ_JBHZOL010000064.1"/>
</dbReference>
<comment type="caution">
    <text evidence="1">The sequence shown here is derived from an EMBL/GenBank/DDBJ whole genome shotgun (WGS) entry which is preliminary data.</text>
</comment>
<reference evidence="1 2" key="1">
    <citation type="submission" date="2024-10" db="EMBL/GenBank/DDBJ databases">
        <authorList>
            <person name="Ratan Roy A."/>
            <person name="Morales Sandoval P.H."/>
            <person name="De Los Santos Villalobos S."/>
            <person name="Chakraborty S."/>
            <person name="Mukherjee J."/>
        </authorList>
    </citation>
    <scope>NUCLEOTIDE SEQUENCE [LARGE SCALE GENOMIC DNA]</scope>
    <source>
        <strain evidence="1 2">S1</strain>
    </source>
</reference>
<name>A0ABW6IDW7_9CYAN</name>
<dbReference type="SUPFAM" id="SSF53335">
    <property type="entry name" value="S-adenosyl-L-methionine-dependent methyltransferases"/>
    <property type="match status" value="1"/>
</dbReference>
<dbReference type="Proteomes" id="UP001600165">
    <property type="component" value="Unassembled WGS sequence"/>
</dbReference>
<evidence type="ECO:0000313" key="1">
    <source>
        <dbReference type="EMBL" id="MFE4106363.1"/>
    </source>
</evidence>
<dbReference type="InterPro" id="IPR029063">
    <property type="entry name" value="SAM-dependent_MTases_sf"/>
</dbReference>
<dbReference type="Gene3D" id="3.40.50.150">
    <property type="entry name" value="Vaccinia Virus protein VP39"/>
    <property type="match status" value="1"/>
</dbReference>
<organism evidence="1 2">
    <name type="scientific">Almyronema epifaneia S1</name>
    <dbReference type="NCBI Taxonomy" id="2991925"/>
    <lineage>
        <taxon>Bacteria</taxon>
        <taxon>Bacillati</taxon>
        <taxon>Cyanobacteriota</taxon>
        <taxon>Cyanophyceae</taxon>
        <taxon>Nodosilineales</taxon>
        <taxon>Nodosilineaceae</taxon>
        <taxon>Almyronema</taxon>
        <taxon>Almyronema epifaneia</taxon>
    </lineage>
</organism>
<dbReference type="GO" id="GO:0032259">
    <property type="term" value="P:methylation"/>
    <property type="evidence" value="ECO:0007669"/>
    <property type="project" value="UniProtKB-KW"/>
</dbReference>
<evidence type="ECO:0000313" key="2">
    <source>
        <dbReference type="Proteomes" id="UP001600165"/>
    </source>
</evidence>
<sequence length="233" mass="26064">MGLHLEQVVPWGRSLAEYTGMFALGTAELNQKLLDCGGGPASFNAELTQQGGHVVSCDPIYQFTKAEIAQQIRATYGVILNGVRQHLDCYVWREIPSPEALGKVRMTAMKQFLADFETGLQANRYQVAALPHLPFANQTFELALCSHLLFTYTQQLSLNFHVSALAELCRVATEVRIFPLLQLSGEPSPHLAAAIAQCQLWGLDTEIVTVPYEFQRGGNQMLRIRQSRKRFIR</sequence>
<keyword evidence="1" id="KW-0489">Methyltransferase</keyword>
<proteinExistence type="predicted"/>
<keyword evidence="2" id="KW-1185">Reference proteome</keyword>